<dbReference type="PANTHER" id="PTHR10404">
    <property type="entry name" value="N-ACETYLATED-ALPHA-LINKED ACIDIC DIPEPTIDASE"/>
    <property type="match status" value="1"/>
</dbReference>
<dbReference type="RefSeq" id="XP_019623707.1">
    <property type="nucleotide sequence ID" value="XM_019768148.1"/>
</dbReference>
<reference evidence="4" key="1">
    <citation type="submission" date="2025-08" db="UniProtKB">
        <authorList>
            <consortium name="RefSeq"/>
        </authorList>
    </citation>
    <scope>IDENTIFICATION</scope>
    <source>
        <tissue evidence="4">Gonad</tissue>
    </source>
</reference>
<dbReference type="Proteomes" id="UP000515135">
    <property type="component" value="Unplaced"/>
</dbReference>
<dbReference type="OrthoDB" id="5841748at2759"/>
<organism evidence="3 4">
    <name type="scientific">Branchiostoma belcheri</name>
    <name type="common">Amphioxus</name>
    <dbReference type="NCBI Taxonomy" id="7741"/>
    <lineage>
        <taxon>Eukaryota</taxon>
        <taxon>Metazoa</taxon>
        <taxon>Chordata</taxon>
        <taxon>Cephalochordata</taxon>
        <taxon>Leptocardii</taxon>
        <taxon>Amphioxiformes</taxon>
        <taxon>Branchiostomatidae</taxon>
        <taxon>Branchiostoma</taxon>
    </lineage>
</organism>
<dbReference type="KEGG" id="bbel:109469608"/>
<dbReference type="InterPro" id="IPR039373">
    <property type="entry name" value="Peptidase_M28B"/>
</dbReference>
<dbReference type="GeneID" id="109469608"/>
<dbReference type="SUPFAM" id="SSF53187">
    <property type="entry name" value="Zn-dependent exopeptidases"/>
    <property type="match status" value="1"/>
</dbReference>
<dbReference type="AlphaFoldDB" id="A0A6P4YY22"/>
<dbReference type="GO" id="GO:0004180">
    <property type="term" value="F:carboxypeptidase activity"/>
    <property type="evidence" value="ECO:0007669"/>
    <property type="project" value="TreeGrafter"/>
</dbReference>
<dbReference type="Gene3D" id="3.40.630.10">
    <property type="entry name" value="Zn peptidases"/>
    <property type="match status" value="1"/>
</dbReference>
<dbReference type="Pfam" id="PF04389">
    <property type="entry name" value="Peptidase_M28"/>
    <property type="match status" value="1"/>
</dbReference>
<name>A0A6P4YY22_BRABE</name>
<dbReference type="InterPro" id="IPR007484">
    <property type="entry name" value="Peptidase_M28"/>
</dbReference>
<protein>
    <submittedName>
        <fullName evidence="4">N-acetylated-alpha-linked acidic dipeptidase-like protein</fullName>
    </submittedName>
</protein>
<evidence type="ECO:0000313" key="3">
    <source>
        <dbReference type="Proteomes" id="UP000515135"/>
    </source>
</evidence>
<dbReference type="PANTHER" id="PTHR10404:SF77">
    <property type="entry name" value="GLUTAMATE CARBOXYPEPTIDASE 2 HOMOLOG"/>
    <property type="match status" value="1"/>
</dbReference>
<evidence type="ECO:0000256" key="1">
    <source>
        <dbReference type="ARBA" id="ARBA00005634"/>
    </source>
</evidence>
<evidence type="ECO:0000313" key="4">
    <source>
        <dbReference type="RefSeq" id="XP_019623707.1"/>
    </source>
</evidence>
<evidence type="ECO:0000259" key="2">
    <source>
        <dbReference type="Pfam" id="PF04389"/>
    </source>
</evidence>
<proteinExistence type="inferred from homology"/>
<keyword evidence="3" id="KW-1185">Reference proteome</keyword>
<dbReference type="FunFam" id="3.40.630.10:FF:000101">
    <property type="entry name" value="N-acetylated alpha-linked acidic dipeptidase like 1"/>
    <property type="match status" value="1"/>
</dbReference>
<feature type="domain" description="Peptidase M28" evidence="2">
    <location>
        <begin position="2"/>
        <end position="99"/>
    </location>
</feature>
<accession>A0A6P4YY22</accession>
<sequence>MIKGRVEPDRYVMIGNHYDSWVQGAIDDTSSTAMSLELTRVYGGLVKDGTWRPRRSVVFAAWGAEEFALLGSLEYVEQFTDLIKERMVAYINMDIGVGGEAFWIYIVL</sequence>
<gene>
    <name evidence="4" type="primary">LOC109469608</name>
</gene>
<comment type="similarity">
    <text evidence="1">Belongs to the peptidase M28 family. M28B subfamily.</text>
</comment>